<accession>B9Y4J7</accession>
<dbReference type="Proteomes" id="UP000005950">
    <property type="component" value="Unassembled WGS sequence"/>
</dbReference>
<feature type="transmembrane region" description="Helical" evidence="1">
    <location>
        <begin position="120"/>
        <end position="140"/>
    </location>
</feature>
<dbReference type="AlphaFoldDB" id="B9Y4J7"/>
<evidence type="ECO:0000313" key="2">
    <source>
        <dbReference type="EMBL" id="EEF69067.1"/>
    </source>
</evidence>
<feature type="transmembrane region" description="Helical" evidence="1">
    <location>
        <begin position="160"/>
        <end position="180"/>
    </location>
</feature>
<reference evidence="2 3" key="1">
    <citation type="submission" date="2008-12" db="EMBL/GenBank/DDBJ databases">
        <authorList>
            <person name="Fulton L."/>
            <person name="Clifton S."/>
            <person name="Fulton B."/>
            <person name="Xu J."/>
            <person name="Minx P."/>
            <person name="Pepin K.H."/>
            <person name="Johnson M."/>
            <person name="Bhonagiri V."/>
            <person name="Nash W.E."/>
            <person name="Mardis E.R."/>
            <person name="Wilson R.K."/>
        </authorList>
    </citation>
    <scope>NUCLEOTIDE SEQUENCE [LARGE SCALE GENOMIC DNA]</scope>
    <source>
        <strain evidence="2 3">DSM 12042</strain>
    </source>
</reference>
<feature type="transmembrane region" description="Helical" evidence="1">
    <location>
        <begin position="26"/>
        <end position="43"/>
    </location>
</feature>
<feature type="transmembrane region" description="Helical" evidence="1">
    <location>
        <begin position="79"/>
        <end position="100"/>
    </location>
</feature>
<dbReference type="EMBL" id="ACCF01000047">
    <property type="protein sequence ID" value="EEF69067.1"/>
    <property type="molecule type" value="Genomic_DNA"/>
</dbReference>
<comment type="caution">
    <text evidence="2">The sequence shown here is derived from an EMBL/GenBank/DDBJ whole genome shotgun (WGS) entry which is preliminary data.</text>
</comment>
<name>B9Y4J7_9FIRM</name>
<dbReference type="eggNOG" id="ENOG5032X8R">
    <property type="taxonomic scope" value="Bacteria"/>
</dbReference>
<sequence length="181" mass="20822">MRRYKKFRAGAMACTSKGELMKKDRFYNILFPLWFFLFIPSTWLFLITFLGNAAIDSLVLALGCKMNHRPFVTTWKKSFLWVFAFGYLADFLGGVLLFILSTVLDNPLAYAMMFNPFSSFAGFLLVALMVAAAGGLIYLFNFKVSFRRLDWPLKEKRKAALILAILTAPYLFLFPSILLYR</sequence>
<evidence type="ECO:0000313" key="3">
    <source>
        <dbReference type="Proteomes" id="UP000005950"/>
    </source>
</evidence>
<keyword evidence="1" id="KW-0812">Transmembrane</keyword>
<evidence type="ECO:0000256" key="1">
    <source>
        <dbReference type="SAM" id="Phobius"/>
    </source>
</evidence>
<dbReference type="STRING" id="545696.HOLDEFILI_00728"/>
<organism evidence="2 3">
    <name type="scientific">Holdemania filiformis DSM 12042</name>
    <dbReference type="NCBI Taxonomy" id="545696"/>
    <lineage>
        <taxon>Bacteria</taxon>
        <taxon>Bacillati</taxon>
        <taxon>Bacillota</taxon>
        <taxon>Erysipelotrichia</taxon>
        <taxon>Erysipelotrichales</taxon>
        <taxon>Erysipelotrichaceae</taxon>
        <taxon>Holdemania</taxon>
    </lineage>
</organism>
<protein>
    <submittedName>
        <fullName evidence="2">Uncharacterized protein</fullName>
    </submittedName>
</protein>
<reference evidence="2 3" key="2">
    <citation type="submission" date="2009-02" db="EMBL/GenBank/DDBJ databases">
        <title>Draft genome sequence of Holdemania filiformis DSM 12042.</title>
        <authorList>
            <person name="Sudarsanam P."/>
            <person name="Ley R."/>
            <person name="Guruge J."/>
            <person name="Turnbaugh P.J."/>
            <person name="Mahowald M."/>
            <person name="Liep D."/>
            <person name="Gordon J."/>
        </authorList>
    </citation>
    <scope>NUCLEOTIDE SEQUENCE [LARGE SCALE GENOMIC DNA]</scope>
    <source>
        <strain evidence="2 3">DSM 12042</strain>
    </source>
</reference>
<gene>
    <name evidence="2" type="ORF">HOLDEFILI_00728</name>
</gene>
<proteinExistence type="predicted"/>
<dbReference type="HOGENOM" id="CLU_1608005_0_0_9"/>
<keyword evidence="1" id="KW-1133">Transmembrane helix</keyword>
<keyword evidence="1" id="KW-0472">Membrane</keyword>